<accession>A0A8B4QBM1</accession>
<protein>
    <submittedName>
        <fullName evidence="2">BadF/BadG/BcrA/BcrD ATPase family</fullName>
    </submittedName>
    <submittedName>
        <fullName evidence="3">N-acetylglucosamine kinase-like BadF-type ATPase</fullName>
    </submittedName>
</protein>
<dbReference type="InterPro" id="IPR052519">
    <property type="entry name" value="Euk-type_GlcNAc_Kinase"/>
</dbReference>
<gene>
    <name evidence="3" type="ORF">DFR61_101113</name>
    <name evidence="2" type="ORF">NCTC10597_01830</name>
</gene>
<evidence type="ECO:0000259" key="1">
    <source>
        <dbReference type="Pfam" id="PF01869"/>
    </source>
</evidence>
<dbReference type="InterPro" id="IPR043129">
    <property type="entry name" value="ATPase_NBD"/>
</dbReference>
<organism evidence="2 4">
    <name type="scientific">Kurthia zopfii</name>
    <dbReference type="NCBI Taxonomy" id="1650"/>
    <lineage>
        <taxon>Bacteria</taxon>
        <taxon>Bacillati</taxon>
        <taxon>Bacillota</taxon>
        <taxon>Bacilli</taxon>
        <taxon>Bacillales</taxon>
        <taxon>Caryophanaceae</taxon>
        <taxon>Kurthia</taxon>
    </lineage>
</organism>
<dbReference type="Gene3D" id="3.30.420.40">
    <property type="match status" value="2"/>
</dbReference>
<dbReference type="InterPro" id="IPR002731">
    <property type="entry name" value="ATPase_BadF"/>
</dbReference>
<evidence type="ECO:0000313" key="3">
    <source>
        <dbReference type="EMBL" id="TDR44275.1"/>
    </source>
</evidence>
<evidence type="ECO:0000313" key="5">
    <source>
        <dbReference type="Proteomes" id="UP000294641"/>
    </source>
</evidence>
<reference evidence="3 5" key="2">
    <citation type="submission" date="2019-03" db="EMBL/GenBank/DDBJ databases">
        <title>Genomic Encyclopedia of Type Strains, Phase IV (KMG-IV): sequencing the most valuable type-strain genomes for metagenomic binning, comparative biology and taxonomic classification.</title>
        <authorList>
            <person name="Goeker M."/>
        </authorList>
    </citation>
    <scope>NUCLEOTIDE SEQUENCE [LARGE SCALE GENOMIC DNA]</scope>
    <source>
        <strain evidence="3 5">DSM 20580</strain>
    </source>
</reference>
<dbReference type="RefSeq" id="WP_166636038.1">
    <property type="nucleotide sequence ID" value="NZ_BJUE01000001.1"/>
</dbReference>
<name>A0A8B4QBM1_9BACL</name>
<dbReference type="Proteomes" id="UP000254330">
    <property type="component" value="Unassembled WGS sequence"/>
</dbReference>
<comment type="caution">
    <text evidence="2">The sequence shown here is derived from an EMBL/GenBank/DDBJ whole genome shotgun (WGS) entry which is preliminary data.</text>
</comment>
<dbReference type="Proteomes" id="UP000294641">
    <property type="component" value="Unassembled WGS sequence"/>
</dbReference>
<dbReference type="EMBL" id="UGNP01000001">
    <property type="protein sequence ID" value="STX10119.1"/>
    <property type="molecule type" value="Genomic_DNA"/>
</dbReference>
<dbReference type="PANTHER" id="PTHR43190">
    <property type="entry name" value="N-ACETYL-D-GLUCOSAMINE KINASE"/>
    <property type="match status" value="1"/>
</dbReference>
<dbReference type="Pfam" id="PF01869">
    <property type="entry name" value="BcrAD_BadFG"/>
    <property type="match status" value="1"/>
</dbReference>
<evidence type="ECO:0000313" key="2">
    <source>
        <dbReference type="EMBL" id="STX10119.1"/>
    </source>
</evidence>
<dbReference type="AlphaFoldDB" id="A0A8B4QBM1"/>
<dbReference type="SUPFAM" id="SSF53067">
    <property type="entry name" value="Actin-like ATPase domain"/>
    <property type="match status" value="2"/>
</dbReference>
<evidence type="ECO:0000313" key="4">
    <source>
        <dbReference type="Proteomes" id="UP000254330"/>
    </source>
</evidence>
<keyword evidence="5" id="KW-1185">Reference proteome</keyword>
<proteinExistence type="predicted"/>
<dbReference type="CDD" id="cd24007">
    <property type="entry name" value="ASKHA_NBD_eukNAGK-like"/>
    <property type="match status" value="1"/>
</dbReference>
<dbReference type="EMBL" id="SNZG01000001">
    <property type="protein sequence ID" value="TDR44275.1"/>
    <property type="molecule type" value="Genomic_DNA"/>
</dbReference>
<dbReference type="PANTHER" id="PTHR43190:SF3">
    <property type="entry name" value="N-ACETYL-D-GLUCOSAMINE KINASE"/>
    <property type="match status" value="1"/>
</dbReference>
<feature type="domain" description="ATPase BadF/BadG/BcrA/BcrD type" evidence="1">
    <location>
        <begin position="5"/>
        <end position="278"/>
    </location>
</feature>
<reference evidence="2 4" key="1">
    <citation type="submission" date="2018-06" db="EMBL/GenBank/DDBJ databases">
        <authorList>
            <consortium name="Pathogen Informatics"/>
            <person name="Doyle S."/>
        </authorList>
    </citation>
    <scope>NUCLEOTIDE SEQUENCE [LARGE SCALE GENOMIC DNA]</scope>
    <source>
        <strain evidence="2 4">NCTC10597</strain>
    </source>
</reference>
<sequence length="325" mass="35590">MPIILGIDGGGTSTVAVLSDETGQVLAKVVGGSSNPTAISRLQFESELAKIISKLKEQNENAFEKVECCFAGLSGVKELSFEKIAKSVIQQFYDDTVSIIIENDACIALFSGTLGMPGIVQIAGTGAITYCLDSHNNSYRAGGWGYLFDDEGSGYDLGREALKAVVKSYDHRGTETVLTEKVLNHFQIDSVTKIVDCIYNDEHPRAIIAPLSRYVIEAAEEGDYVAQVILSRAAQQYILAIEACASQARWDVRKELPTVLAGGVFTNFNLFYDVLMKQPMNFQLQFLQPKLIPVGGAIIGGLKQLNEEVTTEFIQNFAEQMKMKY</sequence>